<protein>
    <submittedName>
        <fullName evidence="1">Uncharacterized protein</fullName>
    </submittedName>
</protein>
<dbReference type="EMBL" id="LAZR01035153">
    <property type="protein sequence ID" value="KKL28285.1"/>
    <property type="molecule type" value="Genomic_DNA"/>
</dbReference>
<sequence>IISSGKKLSDYYYEKEIEKLQVVKKINV</sequence>
<feature type="non-terminal residue" evidence="1">
    <location>
        <position position="1"/>
    </location>
</feature>
<organism evidence="1">
    <name type="scientific">marine sediment metagenome</name>
    <dbReference type="NCBI Taxonomy" id="412755"/>
    <lineage>
        <taxon>unclassified sequences</taxon>
        <taxon>metagenomes</taxon>
        <taxon>ecological metagenomes</taxon>
    </lineage>
</organism>
<name>A0A0F9C271_9ZZZZ</name>
<reference evidence="1" key="1">
    <citation type="journal article" date="2015" name="Nature">
        <title>Complex archaea that bridge the gap between prokaryotes and eukaryotes.</title>
        <authorList>
            <person name="Spang A."/>
            <person name="Saw J.H."/>
            <person name="Jorgensen S.L."/>
            <person name="Zaremba-Niedzwiedzka K."/>
            <person name="Martijn J."/>
            <person name="Lind A.E."/>
            <person name="van Eijk R."/>
            <person name="Schleper C."/>
            <person name="Guy L."/>
            <person name="Ettema T.J."/>
        </authorList>
    </citation>
    <scope>NUCLEOTIDE SEQUENCE</scope>
</reference>
<evidence type="ECO:0000313" key="1">
    <source>
        <dbReference type="EMBL" id="KKL28285.1"/>
    </source>
</evidence>
<dbReference type="AlphaFoldDB" id="A0A0F9C271"/>
<gene>
    <name evidence="1" type="ORF">LCGC14_2376650</name>
</gene>
<accession>A0A0F9C271</accession>
<proteinExistence type="predicted"/>
<comment type="caution">
    <text evidence="1">The sequence shown here is derived from an EMBL/GenBank/DDBJ whole genome shotgun (WGS) entry which is preliminary data.</text>
</comment>